<protein>
    <submittedName>
        <fullName evidence="2">Uncharacterized protein</fullName>
    </submittedName>
</protein>
<gene>
    <name evidence="2" type="ORF">QSG27_09155</name>
</gene>
<dbReference type="Proteomes" id="UP001227317">
    <property type="component" value="Unassembled WGS sequence"/>
</dbReference>
<evidence type="ECO:0000256" key="1">
    <source>
        <dbReference type="SAM" id="MobiDB-lite"/>
    </source>
</evidence>
<dbReference type="RefSeq" id="WP_306705337.1">
    <property type="nucleotide sequence ID" value="NZ_JAUJFI010000032.1"/>
</dbReference>
<reference evidence="2 3" key="1">
    <citation type="submission" date="2023-06" db="EMBL/GenBank/DDBJ databases">
        <title>Azospirillum isscasensis sp.nov, a bacterium isolated from rhizosphere soil of rice.</title>
        <authorList>
            <person name="Wang H."/>
        </authorList>
    </citation>
    <scope>NUCLEOTIDE SEQUENCE [LARGE SCALE GENOMIC DNA]</scope>
    <source>
        <strain evidence="2 3">C340-1</strain>
    </source>
</reference>
<feature type="compositionally biased region" description="Pro residues" evidence="1">
    <location>
        <begin position="137"/>
        <end position="149"/>
    </location>
</feature>
<evidence type="ECO:0000313" key="2">
    <source>
        <dbReference type="EMBL" id="MDQ2102857.1"/>
    </source>
</evidence>
<keyword evidence="3" id="KW-1185">Reference proteome</keyword>
<name>A0ABU0WFJ9_9PROT</name>
<accession>A0ABU0WFJ9</accession>
<comment type="caution">
    <text evidence="2">The sequence shown here is derived from an EMBL/GenBank/DDBJ whole genome shotgun (WGS) entry which is preliminary data.</text>
</comment>
<proteinExistence type="predicted"/>
<feature type="region of interest" description="Disordered" evidence="1">
    <location>
        <begin position="125"/>
        <end position="168"/>
    </location>
</feature>
<feature type="compositionally biased region" description="Low complexity" evidence="1">
    <location>
        <begin position="150"/>
        <end position="160"/>
    </location>
</feature>
<organism evidence="2 3">
    <name type="scientific">Azospirillum isscasi</name>
    <dbReference type="NCBI Taxonomy" id="3053926"/>
    <lineage>
        <taxon>Bacteria</taxon>
        <taxon>Pseudomonadati</taxon>
        <taxon>Pseudomonadota</taxon>
        <taxon>Alphaproteobacteria</taxon>
        <taxon>Rhodospirillales</taxon>
        <taxon>Azospirillaceae</taxon>
        <taxon>Azospirillum</taxon>
    </lineage>
</organism>
<sequence>MIWDVTTSFLTNRIAERTTAATRVDRTPVRLSETASDLLNTKWQGLKFDNANREDIFVYPGSDFLLPRPEADEPADVEPPDAPPNDGPSAVVSGRPPARALFADGLVLAAVVAVGAWAAVGHRARDSAPNVPAAAVPAPPLTAPAPPPATAEAPAANPLEKTPETPKAREAVVVKAQTANIRTKPDRDGECLCWRTEPTRCGRRCGR</sequence>
<dbReference type="EMBL" id="JAUJFI010000032">
    <property type="protein sequence ID" value="MDQ2102857.1"/>
    <property type="molecule type" value="Genomic_DNA"/>
</dbReference>
<feature type="region of interest" description="Disordered" evidence="1">
    <location>
        <begin position="64"/>
        <end position="93"/>
    </location>
</feature>
<evidence type="ECO:0000313" key="3">
    <source>
        <dbReference type="Proteomes" id="UP001227317"/>
    </source>
</evidence>